<gene>
    <name evidence="8" type="ORF">SRB5_61110</name>
</gene>
<dbReference type="EMBL" id="WEGJ01000041">
    <property type="protein sequence ID" value="MQY15919.1"/>
    <property type="molecule type" value="Genomic_DNA"/>
</dbReference>
<dbReference type="GO" id="GO:0071972">
    <property type="term" value="F:peptidoglycan L,D-transpeptidase activity"/>
    <property type="evidence" value="ECO:0007669"/>
    <property type="project" value="TreeGrafter"/>
</dbReference>
<dbReference type="GO" id="GO:0008360">
    <property type="term" value="P:regulation of cell shape"/>
    <property type="evidence" value="ECO:0007669"/>
    <property type="project" value="UniProtKB-UniRule"/>
</dbReference>
<dbReference type="GO" id="GO:0018104">
    <property type="term" value="P:peptidoglycan-protein cross-linking"/>
    <property type="evidence" value="ECO:0007669"/>
    <property type="project" value="TreeGrafter"/>
</dbReference>
<dbReference type="PROSITE" id="PS52029">
    <property type="entry name" value="LD_TPASE"/>
    <property type="match status" value="1"/>
</dbReference>
<dbReference type="GO" id="GO:0071555">
    <property type="term" value="P:cell wall organization"/>
    <property type="evidence" value="ECO:0007669"/>
    <property type="project" value="UniProtKB-UniRule"/>
</dbReference>
<dbReference type="InterPro" id="IPR050979">
    <property type="entry name" value="LD-transpeptidase"/>
</dbReference>
<name>A0A7K0CR37_9ACTN</name>
<reference evidence="8 9" key="1">
    <citation type="submission" date="2019-10" db="EMBL/GenBank/DDBJ databases">
        <title>Streptomyces smaragdinus sp. nov. and Streptomyces fabii sp. nov., isolated from the gut of fungus growing-termite Macrotermes natalensis.</title>
        <authorList>
            <person name="Schwitalla J."/>
            <person name="Benndorf R."/>
            <person name="Martin K."/>
            <person name="De Beer W."/>
            <person name="Kaster A.-K."/>
            <person name="Vollmers J."/>
            <person name="Poulsen M."/>
            <person name="Beemelmanns C."/>
        </authorList>
    </citation>
    <scope>NUCLEOTIDE SEQUENCE [LARGE SCALE GENOMIC DNA]</scope>
    <source>
        <strain evidence="8 9">RB5</strain>
    </source>
</reference>
<dbReference type="InterPro" id="IPR005490">
    <property type="entry name" value="LD_TPept_cat_dom"/>
</dbReference>
<evidence type="ECO:0000256" key="1">
    <source>
        <dbReference type="ARBA" id="ARBA00004752"/>
    </source>
</evidence>
<dbReference type="Proteomes" id="UP000466345">
    <property type="component" value="Unassembled WGS sequence"/>
</dbReference>
<dbReference type="InterPro" id="IPR002477">
    <property type="entry name" value="Peptidoglycan-bd-like"/>
</dbReference>
<keyword evidence="3 6" id="KW-0133">Cell shape</keyword>
<feature type="active site" description="Nucleophile" evidence="6">
    <location>
        <position position="180"/>
    </location>
</feature>
<dbReference type="SUPFAM" id="SSF47090">
    <property type="entry name" value="PGBD-like"/>
    <property type="match status" value="1"/>
</dbReference>
<comment type="pathway">
    <text evidence="1 6">Cell wall biogenesis; peptidoglycan biosynthesis.</text>
</comment>
<comment type="caution">
    <text evidence="8">The sequence shown here is derived from an EMBL/GenBank/DDBJ whole genome shotgun (WGS) entry which is preliminary data.</text>
</comment>
<evidence type="ECO:0000256" key="2">
    <source>
        <dbReference type="ARBA" id="ARBA00022679"/>
    </source>
</evidence>
<dbReference type="Gene3D" id="2.40.440.10">
    <property type="entry name" value="L,D-transpeptidase catalytic domain-like"/>
    <property type="match status" value="1"/>
</dbReference>
<dbReference type="InterPro" id="IPR038063">
    <property type="entry name" value="Transpep_catalytic_dom"/>
</dbReference>
<keyword evidence="5 6" id="KW-0961">Cell wall biogenesis/degradation</keyword>
<dbReference type="InterPro" id="IPR036365">
    <property type="entry name" value="PGBD-like_sf"/>
</dbReference>
<evidence type="ECO:0000256" key="3">
    <source>
        <dbReference type="ARBA" id="ARBA00022960"/>
    </source>
</evidence>
<protein>
    <recommendedName>
        <fullName evidence="7">L,D-TPase catalytic domain-containing protein</fullName>
    </recommendedName>
</protein>
<dbReference type="PANTHER" id="PTHR30582:SF33">
    <property type="entry name" value="EXPORTED PROTEIN"/>
    <property type="match status" value="1"/>
</dbReference>
<evidence type="ECO:0000313" key="9">
    <source>
        <dbReference type="Proteomes" id="UP000466345"/>
    </source>
</evidence>
<dbReference type="SUPFAM" id="SSF141523">
    <property type="entry name" value="L,D-transpeptidase catalytic domain-like"/>
    <property type="match status" value="1"/>
</dbReference>
<keyword evidence="4 6" id="KW-0573">Peptidoglycan synthesis</keyword>
<dbReference type="PANTHER" id="PTHR30582">
    <property type="entry name" value="L,D-TRANSPEPTIDASE"/>
    <property type="match status" value="1"/>
</dbReference>
<organism evidence="8 9">
    <name type="scientific">Streptomyces smaragdinus</name>
    <dbReference type="NCBI Taxonomy" id="2585196"/>
    <lineage>
        <taxon>Bacteria</taxon>
        <taxon>Bacillati</taxon>
        <taxon>Actinomycetota</taxon>
        <taxon>Actinomycetes</taxon>
        <taxon>Kitasatosporales</taxon>
        <taxon>Streptomycetaceae</taxon>
        <taxon>Streptomyces</taxon>
    </lineage>
</organism>
<dbReference type="Pfam" id="PF01471">
    <property type="entry name" value="PG_binding_1"/>
    <property type="match status" value="1"/>
</dbReference>
<sequence length="206" mass="22599">MRPGDKSGQVRELQARLRQIAWFNAAPTGQYGSVTTSAVKGFQGKRGLPKTGTVDEVTWQRLLNMTTEPTHAQLYAPAPGALDAPDPRCMTGRVLCISKTSNSLRWMSDGKVLSSMDVRFGAAATPTREGTHYIYNKVRDDWSRLYNSPMPFAMYFDGGQAVHYSADFAARGYNGASHGCVNVRDRAKIAALFDAVAIGTKVVIYR</sequence>
<dbReference type="Gene3D" id="1.10.101.10">
    <property type="entry name" value="PGBD-like superfamily/PGBD"/>
    <property type="match status" value="1"/>
</dbReference>
<feature type="active site" description="Proton donor/acceptor" evidence="6">
    <location>
        <position position="163"/>
    </location>
</feature>
<proteinExistence type="predicted"/>
<evidence type="ECO:0000313" key="8">
    <source>
        <dbReference type="EMBL" id="MQY15919.1"/>
    </source>
</evidence>
<keyword evidence="2" id="KW-0808">Transferase</keyword>
<evidence type="ECO:0000256" key="5">
    <source>
        <dbReference type="ARBA" id="ARBA00023316"/>
    </source>
</evidence>
<dbReference type="GO" id="GO:0016740">
    <property type="term" value="F:transferase activity"/>
    <property type="evidence" value="ECO:0007669"/>
    <property type="project" value="UniProtKB-KW"/>
</dbReference>
<dbReference type="GO" id="GO:0005576">
    <property type="term" value="C:extracellular region"/>
    <property type="evidence" value="ECO:0007669"/>
    <property type="project" value="TreeGrafter"/>
</dbReference>
<dbReference type="InterPro" id="IPR036366">
    <property type="entry name" value="PGBDSf"/>
</dbReference>
<dbReference type="CDD" id="cd16913">
    <property type="entry name" value="YkuD_like"/>
    <property type="match status" value="1"/>
</dbReference>
<keyword evidence="9" id="KW-1185">Reference proteome</keyword>
<evidence type="ECO:0000259" key="7">
    <source>
        <dbReference type="PROSITE" id="PS52029"/>
    </source>
</evidence>
<feature type="domain" description="L,D-TPase catalytic" evidence="7">
    <location>
        <begin position="93"/>
        <end position="205"/>
    </location>
</feature>
<evidence type="ECO:0000256" key="4">
    <source>
        <dbReference type="ARBA" id="ARBA00022984"/>
    </source>
</evidence>
<accession>A0A7K0CR37</accession>
<dbReference type="AlphaFoldDB" id="A0A7K0CR37"/>
<evidence type="ECO:0000256" key="6">
    <source>
        <dbReference type="PROSITE-ProRule" id="PRU01373"/>
    </source>
</evidence>
<dbReference type="Pfam" id="PF03734">
    <property type="entry name" value="YkuD"/>
    <property type="match status" value="1"/>
</dbReference>
<dbReference type="UniPathway" id="UPA00219"/>